<dbReference type="SUPFAM" id="SSF55144">
    <property type="entry name" value="LigT-like"/>
    <property type="match status" value="1"/>
</dbReference>
<evidence type="ECO:0000313" key="3">
    <source>
        <dbReference type="EMBL" id="VAW38020.1"/>
    </source>
</evidence>
<organism evidence="3">
    <name type="scientific">hydrothermal vent metagenome</name>
    <dbReference type="NCBI Taxonomy" id="652676"/>
    <lineage>
        <taxon>unclassified sequences</taxon>
        <taxon>metagenomes</taxon>
        <taxon>ecological metagenomes</taxon>
    </lineage>
</organism>
<dbReference type="HAMAP" id="MF_01940">
    <property type="entry name" value="RNA_CPDase"/>
    <property type="match status" value="1"/>
</dbReference>
<feature type="domain" description="Phosphoesterase HXTX" evidence="2">
    <location>
        <begin position="8"/>
        <end position="86"/>
    </location>
</feature>
<gene>
    <name evidence="3" type="ORF">MNBD_DELTA04-177</name>
</gene>
<dbReference type="InterPro" id="IPR004175">
    <property type="entry name" value="RNA_CPDase"/>
</dbReference>
<proteinExistence type="inferred from homology"/>
<accession>A0A3B0VBB7</accession>
<dbReference type="InterPro" id="IPR014051">
    <property type="entry name" value="Phosphoesterase_HXTX"/>
</dbReference>
<dbReference type="PANTHER" id="PTHR35561:SF1">
    <property type="entry name" value="RNA 2',3'-CYCLIC PHOSPHODIESTERASE"/>
    <property type="match status" value="1"/>
</dbReference>
<feature type="domain" description="Phosphoesterase HXTX" evidence="2">
    <location>
        <begin position="93"/>
        <end position="165"/>
    </location>
</feature>
<keyword evidence="3" id="KW-0436">Ligase</keyword>
<keyword evidence="1" id="KW-0378">Hydrolase</keyword>
<evidence type="ECO:0000256" key="1">
    <source>
        <dbReference type="ARBA" id="ARBA00022801"/>
    </source>
</evidence>
<name>A0A3B0VBB7_9ZZZZ</name>
<protein>
    <submittedName>
        <fullName evidence="3">2'-5' RNA ligase</fullName>
    </submittedName>
</protein>
<dbReference type="EMBL" id="UOEY01000054">
    <property type="protein sequence ID" value="VAW38020.1"/>
    <property type="molecule type" value="Genomic_DNA"/>
</dbReference>
<dbReference type="InterPro" id="IPR009097">
    <property type="entry name" value="Cyclic_Pdiesterase"/>
</dbReference>
<dbReference type="PANTHER" id="PTHR35561">
    <property type="entry name" value="RNA 2',3'-CYCLIC PHOSPHODIESTERASE"/>
    <property type="match status" value="1"/>
</dbReference>
<sequence>MPRLFVAIDLPAPVQENLTAMFCGLPGARWTAPEQLHLTVRFIGEVDSSRFRDIREALGEVRCHSFSLHLEGVGFFPPRGRPRVLWAGVGKNEQLLQLYRRLETALVRAGLEPERRKFAPHITLARLRNTPASRVGGFIAAHSLLVTADFAVNQFVLYSSVLNGRGAKHYVEEVYPLS</sequence>
<dbReference type="GO" id="GO:0008664">
    <property type="term" value="F:RNA 2',3'-cyclic 3'-phosphodiesterase activity"/>
    <property type="evidence" value="ECO:0007669"/>
    <property type="project" value="InterPro"/>
</dbReference>
<dbReference type="GO" id="GO:0004113">
    <property type="term" value="F:2',3'-cyclic-nucleotide 3'-phosphodiesterase activity"/>
    <property type="evidence" value="ECO:0007669"/>
    <property type="project" value="InterPro"/>
</dbReference>
<dbReference type="GO" id="GO:0016874">
    <property type="term" value="F:ligase activity"/>
    <property type="evidence" value="ECO:0007669"/>
    <property type="project" value="UniProtKB-KW"/>
</dbReference>
<evidence type="ECO:0000259" key="2">
    <source>
        <dbReference type="Pfam" id="PF02834"/>
    </source>
</evidence>
<dbReference type="Gene3D" id="3.90.1140.10">
    <property type="entry name" value="Cyclic phosphodiesterase"/>
    <property type="match status" value="1"/>
</dbReference>
<dbReference type="Pfam" id="PF02834">
    <property type="entry name" value="LigT_PEase"/>
    <property type="match status" value="2"/>
</dbReference>
<reference evidence="3" key="1">
    <citation type="submission" date="2018-06" db="EMBL/GenBank/DDBJ databases">
        <authorList>
            <person name="Zhirakovskaya E."/>
        </authorList>
    </citation>
    <scope>NUCLEOTIDE SEQUENCE</scope>
</reference>
<dbReference type="AlphaFoldDB" id="A0A3B0VBB7"/>
<dbReference type="NCBIfam" id="TIGR02258">
    <property type="entry name" value="2_5_ligase"/>
    <property type="match status" value="1"/>
</dbReference>